<dbReference type="Proteomes" id="UP000515123">
    <property type="component" value="Linkage group 14"/>
</dbReference>
<evidence type="ECO:0000256" key="1">
    <source>
        <dbReference type="SAM" id="MobiDB-lite"/>
    </source>
</evidence>
<gene>
    <name evidence="3" type="primary">LOC109720338</name>
</gene>
<feature type="region of interest" description="Disordered" evidence="1">
    <location>
        <begin position="1"/>
        <end position="25"/>
    </location>
</feature>
<evidence type="ECO:0000313" key="2">
    <source>
        <dbReference type="Proteomes" id="UP000515123"/>
    </source>
</evidence>
<evidence type="ECO:0000313" key="3">
    <source>
        <dbReference type="RefSeq" id="XP_020102977.1"/>
    </source>
</evidence>
<organism evidence="2 3">
    <name type="scientific">Ananas comosus</name>
    <name type="common">Pineapple</name>
    <name type="synonym">Ananas ananas</name>
    <dbReference type="NCBI Taxonomy" id="4615"/>
    <lineage>
        <taxon>Eukaryota</taxon>
        <taxon>Viridiplantae</taxon>
        <taxon>Streptophyta</taxon>
        <taxon>Embryophyta</taxon>
        <taxon>Tracheophyta</taxon>
        <taxon>Spermatophyta</taxon>
        <taxon>Magnoliopsida</taxon>
        <taxon>Liliopsida</taxon>
        <taxon>Poales</taxon>
        <taxon>Bromeliaceae</taxon>
        <taxon>Bromelioideae</taxon>
        <taxon>Ananas</taxon>
    </lineage>
</organism>
<dbReference type="GeneID" id="109720338"/>
<keyword evidence="2" id="KW-1185">Reference proteome</keyword>
<name>A0A6P5G546_ANACO</name>
<dbReference type="RefSeq" id="XP_020102977.1">
    <property type="nucleotide sequence ID" value="XM_020247388.1"/>
</dbReference>
<accession>A0A6P5G546</accession>
<sequence length="332" mass="35732">MRGLGRHNRCGRRGPPRRFRPHFLSSSILSSSSSLFISGCRRKPETAQPPDPPQVRPCSGDISADRRRAKRRRGPVHPLAAGELRSRMIASPARKPPRHAVPAAHPGPRDHPRSRAHLAPSAEPSPRGHPAAITRSAPDRTDLVTSTQRPQSAGPHPRASPVSPDFPAGSSAALIAARSLKPWRQPAYKACRSDASSSGNAQSTRAAALSQPLPLSSALWPFRLVPRPARRAIVAKQPPLIHQQPRTGLVCGHAFLRRRYDARAAATGGSNRVPPPPTPTCPPSRAAVLPEAGRTTFSAEAEIGLSLGWFTFGFLSSADLCEREATMIVENF</sequence>
<dbReference type="AlphaFoldDB" id="A0A6P5G546"/>
<protein>
    <submittedName>
        <fullName evidence="3">Uncharacterized protein DKFZp434B061-like</fullName>
    </submittedName>
</protein>
<feature type="region of interest" description="Disordered" evidence="1">
    <location>
        <begin position="41"/>
        <end position="167"/>
    </location>
</feature>
<feature type="compositionally biased region" description="Basic residues" evidence="1">
    <location>
        <begin position="1"/>
        <end position="21"/>
    </location>
</feature>
<reference evidence="2" key="1">
    <citation type="journal article" date="2015" name="Nat. Genet.">
        <title>The pineapple genome and the evolution of CAM photosynthesis.</title>
        <authorList>
            <person name="Ming R."/>
            <person name="VanBuren R."/>
            <person name="Wai C.M."/>
            <person name="Tang H."/>
            <person name="Schatz M.C."/>
            <person name="Bowers J.E."/>
            <person name="Lyons E."/>
            <person name="Wang M.L."/>
            <person name="Chen J."/>
            <person name="Biggers E."/>
            <person name="Zhang J."/>
            <person name="Huang L."/>
            <person name="Zhang L."/>
            <person name="Miao W."/>
            <person name="Zhang J."/>
            <person name="Ye Z."/>
            <person name="Miao C."/>
            <person name="Lin Z."/>
            <person name="Wang H."/>
            <person name="Zhou H."/>
            <person name="Yim W.C."/>
            <person name="Priest H.D."/>
            <person name="Zheng C."/>
            <person name="Woodhouse M."/>
            <person name="Edger P.P."/>
            <person name="Guyot R."/>
            <person name="Guo H.B."/>
            <person name="Guo H."/>
            <person name="Zheng G."/>
            <person name="Singh R."/>
            <person name="Sharma A."/>
            <person name="Min X."/>
            <person name="Zheng Y."/>
            <person name="Lee H."/>
            <person name="Gurtowski J."/>
            <person name="Sedlazeck F.J."/>
            <person name="Harkess A."/>
            <person name="McKain M.R."/>
            <person name="Liao Z."/>
            <person name="Fang J."/>
            <person name="Liu J."/>
            <person name="Zhang X."/>
            <person name="Zhang Q."/>
            <person name="Hu W."/>
            <person name="Qin Y."/>
            <person name="Wang K."/>
            <person name="Chen L.Y."/>
            <person name="Shirley N."/>
            <person name="Lin Y.R."/>
            <person name="Liu L.Y."/>
            <person name="Hernandez A.G."/>
            <person name="Wright C.L."/>
            <person name="Bulone V."/>
            <person name="Tuskan G.A."/>
            <person name="Heath K."/>
            <person name="Zee F."/>
            <person name="Moore P.H."/>
            <person name="Sunkar R."/>
            <person name="Leebens-Mack J.H."/>
            <person name="Mockler T."/>
            <person name="Bennetzen J.L."/>
            <person name="Freeling M."/>
            <person name="Sankoff D."/>
            <person name="Paterson A.H."/>
            <person name="Zhu X."/>
            <person name="Yang X."/>
            <person name="Smith J.A."/>
            <person name="Cushman J.C."/>
            <person name="Paull R.E."/>
            <person name="Yu Q."/>
        </authorList>
    </citation>
    <scope>NUCLEOTIDE SEQUENCE [LARGE SCALE GENOMIC DNA]</scope>
    <source>
        <strain evidence="2">cv. F153</strain>
    </source>
</reference>
<reference evidence="3" key="2">
    <citation type="submission" date="2025-08" db="UniProtKB">
        <authorList>
            <consortium name="RefSeq"/>
        </authorList>
    </citation>
    <scope>IDENTIFICATION</scope>
    <source>
        <tissue evidence="3">Leaf</tissue>
    </source>
</reference>
<proteinExistence type="predicted"/>